<keyword evidence="10 11" id="KW-0472">Membrane</keyword>
<organism evidence="12 13">
    <name type="scientific">Hyphomonas adhaerens MHS-3</name>
    <dbReference type="NCBI Taxonomy" id="1280949"/>
    <lineage>
        <taxon>Bacteria</taxon>
        <taxon>Pseudomonadati</taxon>
        <taxon>Pseudomonadota</taxon>
        <taxon>Alphaproteobacteria</taxon>
        <taxon>Hyphomonadales</taxon>
        <taxon>Hyphomonadaceae</taxon>
        <taxon>Hyphomonas</taxon>
    </lineage>
</organism>
<dbReference type="SUPFAM" id="SSF144083">
    <property type="entry name" value="Magnesium transport protein CorA, transmembrane region"/>
    <property type="match status" value="1"/>
</dbReference>
<evidence type="ECO:0000256" key="5">
    <source>
        <dbReference type="ARBA" id="ARBA00022519"/>
    </source>
</evidence>
<dbReference type="OrthoDB" id="9803484at2"/>
<comment type="subcellular location">
    <subcellularLocation>
        <location evidence="1">Cell membrane</location>
        <topology evidence="1">Multi-pass membrane protein</topology>
    </subcellularLocation>
</comment>
<dbReference type="Pfam" id="PF01544">
    <property type="entry name" value="CorA"/>
    <property type="match status" value="1"/>
</dbReference>
<keyword evidence="8 11" id="KW-1133">Transmembrane helix</keyword>
<evidence type="ECO:0000256" key="1">
    <source>
        <dbReference type="ARBA" id="ARBA00004651"/>
    </source>
</evidence>
<dbReference type="PATRIC" id="fig|1280949.3.peg.1669"/>
<comment type="similarity">
    <text evidence="2">Belongs to the CorA metal ion transporter (MIT) (TC 1.A.35) family.</text>
</comment>
<keyword evidence="5" id="KW-0997">Cell inner membrane</keyword>
<evidence type="ECO:0000256" key="6">
    <source>
        <dbReference type="ARBA" id="ARBA00022692"/>
    </source>
</evidence>
<evidence type="ECO:0000256" key="9">
    <source>
        <dbReference type="ARBA" id="ARBA00023065"/>
    </source>
</evidence>
<dbReference type="PANTHER" id="PTHR46494:SF3">
    <property type="entry name" value="ZINC TRANSPORT PROTEIN ZNTB"/>
    <property type="match status" value="1"/>
</dbReference>
<dbReference type="GO" id="GO:0015095">
    <property type="term" value="F:magnesium ion transmembrane transporter activity"/>
    <property type="evidence" value="ECO:0007669"/>
    <property type="project" value="TreeGrafter"/>
</dbReference>
<comment type="caution">
    <text evidence="12">The sequence shown here is derived from an EMBL/GenBank/DDBJ whole genome shotgun (WGS) entry which is preliminary data.</text>
</comment>
<dbReference type="Gene3D" id="1.20.58.340">
    <property type="entry name" value="Magnesium transport protein CorA, transmembrane region"/>
    <property type="match status" value="2"/>
</dbReference>
<keyword evidence="13" id="KW-1185">Reference proteome</keyword>
<keyword evidence="3" id="KW-0813">Transport</keyword>
<evidence type="ECO:0000313" key="13">
    <source>
        <dbReference type="Proteomes" id="UP000027446"/>
    </source>
</evidence>
<dbReference type="SUPFAM" id="SSF143865">
    <property type="entry name" value="CorA soluble domain-like"/>
    <property type="match status" value="1"/>
</dbReference>
<keyword evidence="6 11" id="KW-0812">Transmembrane</keyword>
<dbReference type="Gene3D" id="3.30.460.20">
    <property type="entry name" value="CorA soluble domain-like"/>
    <property type="match status" value="1"/>
</dbReference>
<evidence type="ECO:0000256" key="11">
    <source>
        <dbReference type="SAM" id="Phobius"/>
    </source>
</evidence>
<dbReference type="GO" id="GO:0015087">
    <property type="term" value="F:cobalt ion transmembrane transporter activity"/>
    <property type="evidence" value="ECO:0007669"/>
    <property type="project" value="TreeGrafter"/>
</dbReference>
<dbReference type="GO" id="GO:0005886">
    <property type="term" value="C:plasma membrane"/>
    <property type="evidence" value="ECO:0007669"/>
    <property type="project" value="UniProtKB-SubCell"/>
</dbReference>
<dbReference type="GO" id="GO:0050897">
    <property type="term" value="F:cobalt ion binding"/>
    <property type="evidence" value="ECO:0007669"/>
    <property type="project" value="TreeGrafter"/>
</dbReference>
<evidence type="ECO:0000256" key="3">
    <source>
        <dbReference type="ARBA" id="ARBA00022448"/>
    </source>
</evidence>
<evidence type="ECO:0000256" key="10">
    <source>
        <dbReference type="ARBA" id="ARBA00023136"/>
    </source>
</evidence>
<name>A0A069E6C8_9PROT</name>
<evidence type="ECO:0000313" key="12">
    <source>
        <dbReference type="EMBL" id="KCZ85648.1"/>
    </source>
</evidence>
<dbReference type="AlphaFoldDB" id="A0A069E6C8"/>
<dbReference type="InterPro" id="IPR045863">
    <property type="entry name" value="CorA_TM1_TM2"/>
</dbReference>
<dbReference type="STRING" id="1280949.HAD_08185"/>
<keyword evidence="9" id="KW-0406">Ion transport</keyword>
<evidence type="ECO:0000256" key="2">
    <source>
        <dbReference type="ARBA" id="ARBA00009765"/>
    </source>
</evidence>
<evidence type="ECO:0000256" key="7">
    <source>
        <dbReference type="ARBA" id="ARBA00022833"/>
    </source>
</evidence>
<evidence type="ECO:0000256" key="8">
    <source>
        <dbReference type="ARBA" id="ARBA00022989"/>
    </source>
</evidence>
<reference evidence="12 13" key="1">
    <citation type="journal article" date="2014" name="Antonie Van Leeuwenhoek">
        <title>Hyphomonas beringensis sp. nov. and Hyphomonas chukchiensis sp. nov., isolated from surface seawater of the Bering Sea and Chukchi Sea.</title>
        <authorList>
            <person name="Li C."/>
            <person name="Lai Q."/>
            <person name="Li G."/>
            <person name="Dong C."/>
            <person name="Wang J."/>
            <person name="Liao Y."/>
            <person name="Shao Z."/>
        </authorList>
    </citation>
    <scope>NUCLEOTIDE SEQUENCE [LARGE SCALE GENOMIC DNA]</scope>
    <source>
        <strain evidence="12 13">MHS-3</strain>
    </source>
</reference>
<dbReference type="eggNOG" id="COG0598">
    <property type="taxonomic scope" value="Bacteria"/>
</dbReference>
<dbReference type="Proteomes" id="UP000027446">
    <property type="component" value="Unassembled WGS sequence"/>
</dbReference>
<dbReference type="InterPro" id="IPR045861">
    <property type="entry name" value="CorA_cytoplasmic_dom"/>
</dbReference>
<dbReference type="PANTHER" id="PTHR46494">
    <property type="entry name" value="CORA FAMILY METAL ION TRANSPORTER (EUROFUNG)"/>
    <property type="match status" value="1"/>
</dbReference>
<proteinExistence type="inferred from homology"/>
<gene>
    <name evidence="12" type="ORF">HAD_08185</name>
</gene>
<evidence type="ECO:0000256" key="4">
    <source>
        <dbReference type="ARBA" id="ARBA00022475"/>
    </source>
</evidence>
<protein>
    <submittedName>
        <fullName evidence="12">Mg2 transporter protein CorA family protein</fullName>
    </submittedName>
</protein>
<accession>A0A069E6C8</accession>
<sequence length="333" mass="37371">METAVEPGNNEPLLFGFGFDEAGLHTPLTWDEVLEGGHAKYKRVWLHLDRQSAQAQGWLYRKSGLDRLTVQALLQEETRPRAARHGHGYLINLRGPNLNEGADVEDLVTLRMWAGEDLLITLRARPVRSATDVRKLVEDGEIDTSTGALVAGLADRLTDRMEIVLDDFDDEADRYEDELLDPKARIDRSVLPEFRRRVLQVRRHITPQREALNTLVRDGAQSGLFSDQDLLFLRESADRITRLTELVENIRERSSVLYEEAIQSSTEETNQRLFVLAILSAVFLPISFVTGLFGVNLGGIPGAGNPVAFITLVIALALSVAGTLALLRWQRWI</sequence>
<dbReference type="InterPro" id="IPR002523">
    <property type="entry name" value="MgTranspt_CorA/ZnTranspt_ZntB"/>
</dbReference>
<keyword evidence="7" id="KW-0862">Zinc</keyword>
<dbReference type="GO" id="GO:0000287">
    <property type="term" value="F:magnesium ion binding"/>
    <property type="evidence" value="ECO:0007669"/>
    <property type="project" value="TreeGrafter"/>
</dbReference>
<feature type="transmembrane region" description="Helical" evidence="11">
    <location>
        <begin position="273"/>
        <end position="295"/>
    </location>
</feature>
<keyword evidence="4" id="KW-1003">Cell membrane</keyword>
<dbReference type="EMBL" id="ARYH01000001">
    <property type="protein sequence ID" value="KCZ85648.1"/>
    <property type="molecule type" value="Genomic_DNA"/>
</dbReference>
<feature type="transmembrane region" description="Helical" evidence="11">
    <location>
        <begin position="307"/>
        <end position="327"/>
    </location>
</feature>
<dbReference type="CDD" id="cd12833">
    <property type="entry name" value="ZntB-like_1"/>
    <property type="match status" value="1"/>
</dbReference>